<reference evidence="1 2" key="1">
    <citation type="journal article" date="2016" name="G3 (Bethesda)">
        <title>First Draft Assembly and Annotation of the Genome of a California Endemic Oak Quercus lobata Nee (Fagaceae).</title>
        <authorList>
            <person name="Sork V.L."/>
            <person name="Fitz-Gibbon S.T."/>
            <person name="Puiu D."/>
            <person name="Crepeau M."/>
            <person name="Gugger P.F."/>
            <person name="Sherman R."/>
            <person name="Stevens K."/>
            <person name="Langley C.H."/>
            <person name="Pellegrini M."/>
            <person name="Salzberg S.L."/>
        </authorList>
    </citation>
    <scope>NUCLEOTIDE SEQUENCE [LARGE SCALE GENOMIC DNA]</scope>
    <source>
        <strain evidence="1 2">cv. SW786</strain>
    </source>
</reference>
<reference evidence="1" key="2">
    <citation type="submission" date="2021-01" db="UniProtKB">
        <authorList>
            <consortium name="EnsemblPlants"/>
        </authorList>
    </citation>
    <scope>IDENTIFICATION</scope>
</reference>
<keyword evidence="2" id="KW-1185">Reference proteome</keyword>
<dbReference type="EMBL" id="LRBV02000011">
    <property type="status" value="NOT_ANNOTATED_CDS"/>
    <property type="molecule type" value="Genomic_DNA"/>
</dbReference>
<dbReference type="Gramene" id="QL11p052446:mrna">
    <property type="protein sequence ID" value="QL11p052446:mrna:CDS:2"/>
    <property type="gene ID" value="QL11p052446"/>
</dbReference>
<organism evidence="1 2">
    <name type="scientific">Quercus lobata</name>
    <name type="common">Valley oak</name>
    <dbReference type="NCBI Taxonomy" id="97700"/>
    <lineage>
        <taxon>Eukaryota</taxon>
        <taxon>Viridiplantae</taxon>
        <taxon>Streptophyta</taxon>
        <taxon>Embryophyta</taxon>
        <taxon>Tracheophyta</taxon>
        <taxon>Spermatophyta</taxon>
        <taxon>Magnoliopsida</taxon>
        <taxon>eudicotyledons</taxon>
        <taxon>Gunneridae</taxon>
        <taxon>Pentapetalae</taxon>
        <taxon>rosids</taxon>
        <taxon>fabids</taxon>
        <taxon>Fagales</taxon>
        <taxon>Fagaceae</taxon>
        <taxon>Quercus</taxon>
    </lineage>
</organism>
<accession>A0A7N2MZQ5</accession>
<dbReference type="InParanoid" id="A0A7N2MZQ5"/>
<evidence type="ECO:0000313" key="2">
    <source>
        <dbReference type="Proteomes" id="UP000594261"/>
    </source>
</evidence>
<protein>
    <submittedName>
        <fullName evidence="1">Uncharacterized protein</fullName>
    </submittedName>
</protein>
<name>A0A7N2MZQ5_QUELO</name>
<dbReference type="EnsemblPlants" id="QL11p052446:mrna">
    <property type="protein sequence ID" value="QL11p052446:mrna:CDS:2"/>
    <property type="gene ID" value="QL11p052446"/>
</dbReference>
<dbReference type="AlphaFoldDB" id="A0A7N2MZQ5"/>
<evidence type="ECO:0000313" key="1">
    <source>
        <dbReference type="EnsemblPlants" id="QL11p052446:mrna:CDS:2"/>
    </source>
</evidence>
<dbReference type="Proteomes" id="UP000594261">
    <property type="component" value="Chromosome 11"/>
</dbReference>
<dbReference type="OMA" id="EQRINIM"/>
<proteinExistence type="predicted"/>
<sequence>MELNQENARRKQLEAIARRNGGSVVSHIEENGAVKMKIVVRKEDLNQMLHMIRGGKNNAHHQPSNMVSLSAAEHQLKSLSKKHQFRANIAVKQSFRSSWSPALQTIPEER</sequence>